<proteinExistence type="predicted"/>
<dbReference type="RefSeq" id="WP_138186253.1">
    <property type="nucleotide sequence ID" value="NZ_LS992241.1"/>
</dbReference>
<dbReference type="AlphaFoldDB" id="A0A383RBG1"/>
<name>A0A383RBG1_PAEAL</name>
<organism evidence="1 2">
    <name type="scientific">Paenibacillus alvei</name>
    <name type="common">Bacillus alvei</name>
    <dbReference type="NCBI Taxonomy" id="44250"/>
    <lineage>
        <taxon>Bacteria</taxon>
        <taxon>Bacillati</taxon>
        <taxon>Bacillota</taxon>
        <taxon>Bacilli</taxon>
        <taxon>Bacillales</taxon>
        <taxon>Paenibacillaceae</taxon>
        <taxon>Paenibacillus</taxon>
    </lineage>
</organism>
<evidence type="ECO:0000313" key="2">
    <source>
        <dbReference type="Proteomes" id="UP000304148"/>
    </source>
</evidence>
<reference evidence="2" key="1">
    <citation type="submission" date="2018-08" db="EMBL/GenBank/DDBJ databases">
        <authorList>
            <person name="Chevrot R."/>
        </authorList>
    </citation>
    <scope>NUCLEOTIDE SEQUENCE [LARGE SCALE GENOMIC DNA]</scope>
</reference>
<gene>
    <name evidence="1" type="ORF">PBLR_12722</name>
</gene>
<dbReference type="Proteomes" id="UP000304148">
    <property type="component" value="Chromosome"/>
</dbReference>
<sequence length="336" mass="38277">MSIGSTLSLSFQIKNRSYIDATHAVLTGAGLYEGSKYMLGGMTGLLSKFVIHKEMSSSSVTAYGNWGEEHGTALHRIGIASRQFAWHTRHRTFKLAQQESIRHIQHSIDRGIGVVYWKPEFAVITGYDDEDEVFFYLDGYEQEEQVLLYQNFGIIGNPTPFWYYQTIIGAVDMPRQHIYRESLVTAITDWDTPHRTLPDRDFAAGCKAYDYMIAALSSQQYHPQRGAYTISSYAGIKRDMMNYLASIQEEVGISAEIVRHYQLIDEAFQVMKATVQNPTSQEMCIQADRVPQLVEQAQLAKEHERAAIEMLRADIGYDEVMRSRYSSLHWGSTGPR</sequence>
<accession>A0A383RBG1</accession>
<dbReference type="EMBL" id="LS992241">
    <property type="protein sequence ID" value="SYX84300.1"/>
    <property type="molecule type" value="Genomic_DNA"/>
</dbReference>
<protein>
    <submittedName>
        <fullName evidence="1">Uncharacterized protein</fullName>
    </submittedName>
</protein>
<evidence type="ECO:0000313" key="1">
    <source>
        <dbReference type="EMBL" id="SYX84300.1"/>
    </source>
</evidence>